<dbReference type="Pfam" id="PF04991">
    <property type="entry name" value="LicD"/>
    <property type="match status" value="1"/>
</dbReference>
<dbReference type="InterPro" id="IPR007074">
    <property type="entry name" value="LicD/FKTN/FKRP_NTP_transf"/>
</dbReference>
<keyword evidence="1" id="KW-1133">Transmembrane helix</keyword>
<dbReference type="SUPFAM" id="SSF81301">
    <property type="entry name" value="Nucleotidyltransferase"/>
    <property type="match status" value="1"/>
</dbReference>
<feature type="transmembrane region" description="Helical" evidence="1">
    <location>
        <begin position="12"/>
        <end position="30"/>
    </location>
</feature>
<dbReference type="InterPro" id="IPR043519">
    <property type="entry name" value="NT_sf"/>
</dbReference>
<evidence type="ECO:0000313" key="3">
    <source>
        <dbReference type="EMBL" id="OWF48401.1"/>
    </source>
</evidence>
<evidence type="ECO:0000256" key="1">
    <source>
        <dbReference type="SAM" id="Phobius"/>
    </source>
</evidence>
<proteinExistence type="predicted"/>
<organism evidence="3 4">
    <name type="scientific">Mizuhopecten yessoensis</name>
    <name type="common">Japanese scallop</name>
    <name type="synonym">Patinopecten yessoensis</name>
    <dbReference type="NCBI Taxonomy" id="6573"/>
    <lineage>
        <taxon>Eukaryota</taxon>
        <taxon>Metazoa</taxon>
        <taxon>Spiralia</taxon>
        <taxon>Lophotrochozoa</taxon>
        <taxon>Mollusca</taxon>
        <taxon>Bivalvia</taxon>
        <taxon>Autobranchia</taxon>
        <taxon>Pteriomorphia</taxon>
        <taxon>Pectinida</taxon>
        <taxon>Pectinoidea</taxon>
        <taxon>Pectinidae</taxon>
        <taxon>Mizuhopecten</taxon>
    </lineage>
</organism>
<dbReference type="AlphaFoldDB" id="A0A210QIH4"/>
<reference evidence="3 4" key="1">
    <citation type="journal article" date="2017" name="Nat. Ecol. Evol.">
        <title>Scallop genome provides insights into evolution of bilaterian karyotype and development.</title>
        <authorList>
            <person name="Wang S."/>
            <person name="Zhang J."/>
            <person name="Jiao W."/>
            <person name="Li J."/>
            <person name="Xun X."/>
            <person name="Sun Y."/>
            <person name="Guo X."/>
            <person name="Huan P."/>
            <person name="Dong B."/>
            <person name="Zhang L."/>
            <person name="Hu X."/>
            <person name="Sun X."/>
            <person name="Wang J."/>
            <person name="Zhao C."/>
            <person name="Wang Y."/>
            <person name="Wang D."/>
            <person name="Huang X."/>
            <person name="Wang R."/>
            <person name="Lv J."/>
            <person name="Li Y."/>
            <person name="Zhang Z."/>
            <person name="Liu B."/>
            <person name="Lu W."/>
            <person name="Hui Y."/>
            <person name="Liang J."/>
            <person name="Zhou Z."/>
            <person name="Hou R."/>
            <person name="Li X."/>
            <person name="Liu Y."/>
            <person name="Li H."/>
            <person name="Ning X."/>
            <person name="Lin Y."/>
            <person name="Zhao L."/>
            <person name="Xing Q."/>
            <person name="Dou J."/>
            <person name="Li Y."/>
            <person name="Mao J."/>
            <person name="Guo H."/>
            <person name="Dou H."/>
            <person name="Li T."/>
            <person name="Mu C."/>
            <person name="Jiang W."/>
            <person name="Fu Q."/>
            <person name="Fu X."/>
            <person name="Miao Y."/>
            <person name="Liu J."/>
            <person name="Yu Q."/>
            <person name="Li R."/>
            <person name="Liao H."/>
            <person name="Li X."/>
            <person name="Kong Y."/>
            <person name="Jiang Z."/>
            <person name="Chourrout D."/>
            <person name="Li R."/>
            <person name="Bao Z."/>
        </authorList>
    </citation>
    <scope>NUCLEOTIDE SEQUENCE [LARGE SCALE GENOMIC DNA]</scope>
    <source>
        <strain evidence="3 4">PY_sf001</strain>
    </source>
</reference>
<keyword evidence="1" id="KW-0472">Membrane</keyword>
<dbReference type="OrthoDB" id="419198at2759"/>
<feature type="domain" description="LicD/FKTN/FKRP nucleotidyltransferase" evidence="2">
    <location>
        <begin position="67"/>
        <end position="125"/>
    </location>
</feature>
<sequence>MSFLVKSWLWKIILEVVFTCGLVYLFMSGLKVRGRHFPNNVFKPQLTDSDLDKLLRTLEKFDKLMTENNITYILEGGTLLGSYRHHGPIPWDDDVDVMVNASDRGRLAELLPKMKPDFEFFTPVNYAWKFYDAKSKHLPYKPFRWPYVDIFFWSNNETHMYHEIHVRRPQFTAPTYKILPPVRRKFAHLSLPVPCNLDIGLRSVDLAICESPRYSHKTEKYIPLQKFASVPCSELEQRFGFVKHVRTTDGRWNESMVYQGVVLYSVITPRYC</sequence>
<dbReference type="InterPro" id="IPR052942">
    <property type="entry name" value="LPS_cholinephosphotransferase"/>
</dbReference>
<dbReference type="PANTHER" id="PTHR43404:SF2">
    <property type="entry name" value="LIPOPOLYSACCHARIDE CHOLINEPHOSPHOTRANSFERASE LICD"/>
    <property type="match status" value="1"/>
</dbReference>
<protein>
    <recommendedName>
        <fullName evidence="2">LicD/FKTN/FKRP nucleotidyltransferase domain-containing protein</fullName>
    </recommendedName>
</protein>
<comment type="caution">
    <text evidence="3">The sequence shown here is derived from an EMBL/GenBank/DDBJ whole genome shotgun (WGS) entry which is preliminary data.</text>
</comment>
<accession>A0A210QIH4</accession>
<name>A0A210QIH4_MIZYE</name>
<evidence type="ECO:0000313" key="4">
    <source>
        <dbReference type="Proteomes" id="UP000242188"/>
    </source>
</evidence>
<dbReference type="GO" id="GO:0009100">
    <property type="term" value="P:glycoprotein metabolic process"/>
    <property type="evidence" value="ECO:0007669"/>
    <property type="project" value="UniProtKB-ARBA"/>
</dbReference>
<dbReference type="Proteomes" id="UP000242188">
    <property type="component" value="Unassembled WGS sequence"/>
</dbReference>
<keyword evidence="1" id="KW-0812">Transmembrane</keyword>
<gene>
    <name evidence="3" type="ORF">KP79_PYT14758</name>
</gene>
<keyword evidence="4" id="KW-1185">Reference proteome</keyword>
<dbReference type="EMBL" id="NEDP02003547">
    <property type="protein sequence ID" value="OWF48401.1"/>
    <property type="molecule type" value="Genomic_DNA"/>
</dbReference>
<dbReference type="PANTHER" id="PTHR43404">
    <property type="entry name" value="LIPOPOLYSACCHARIDE CHOLINEPHOSPHOTRANSFERASE LICD"/>
    <property type="match status" value="1"/>
</dbReference>
<evidence type="ECO:0000259" key="2">
    <source>
        <dbReference type="Pfam" id="PF04991"/>
    </source>
</evidence>